<keyword evidence="5" id="KW-0460">Magnesium</keyword>
<reference evidence="8 9" key="1">
    <citation type="submission" date="2018-03" db="EMBL/GenBank/DDBJ databases">
        <title>Genomic Encyclopedia of Archaeal and Bacterial Type Strains, Phase II (KMG-II): from individual species to whole genera.</title>
        <authorList>
            <person name="Goeker M."/>
        </authorList>
    </citation>
    <scope>NUCLEOTIDE SEQUENCE [LARGE SCALE GENOMIC DNA]</scope>
    <source>
        <strain evidence="8 9">DSM 25027</strain>
    </source>
</reference>
<evidence type="ECO:0000256" key="6">
    <source>
        <dbReference type="RuleBase" id="RU003835"/>
    </source>
</evidence>
<gene>
    <name evidence="5" type="primary">ackA</name>
    <name evidence="8" type="ORF">CLV81_0171</name>
</gene>
<feature type="active site" description="Proton donor/acceptor" evidence="5">
    <location>
        <position position="150"/>
    </location>
</feature>
<evidence type="ECO:0000313" key="9">
    <source>
        <dbReference type="Proteomes" id="UP000237640"/>
    </source>
</evidence>
<dbReference type="GO" id="GO:0008776">
    <property type="term" value="F:acetate kinase activity"/>
    <property type="evidence" value="ECO:0007669"/>
    <property type="project" value="UniProtKB-UniRule"/>
</dbReference>
<proteinExistence type="inferred from homology"/>
<comment type="cofactor">
    <cofactor evidence="5">
        <name>Mg(2+)</name>
        <dbReference type="ChEBI" id="CHEBI:18420"/>
    </cofactor>
    <cofactor evidence="5">
        <name>Mn(2+)</name>
        <dbReference type="ChEBI" id="CHEBI:29035"/>
    </cofactor>
    <text evidence="5">Mg(2+). Can also accept Mn(2+).</text>
</comment>
<dbReference type="Proteomes" id="UP000237640">
    <property type="component" value="Unassembled WGS sequence"/>
</dbReference>
<sequence>MYLQNPLLLTISAGPSNIRFTMYEMAENPVKELFGDIRHIGSGKEVFRVTHVKGNERENSRTYAPGFYQATVFLIGWLKNQPGFDRIGYIGHKITYGLNYPGPKVIDTALLNELKQTADYNIPTCLSTEIEIVETFAMRFPALQQVAFFDTSFLVNLPKAAKIPPFIPRHFERARTHGHGFHGLSFSHIMIELKKRIGIQKANGRLILAHLGKEASITAIKEGKSIDAGMGFTPLGGFVMGTRSGDLDLGDFAHLLKKERMGAKRPNSLTDDEGGSPKISETSTDILDLLLKEDVDRRATEAVTLFCYQVRKWIGSFTAVLGGLDVLVFSGDIGENSPIIRSRICQGLDFLGIGLDEGQNRKNSSKISKEHSKVLVMVIHADEELVIAESLANQYFKDKSDDKVISPQKRGGQKRPRVSTRKNIDKFTIWDG</sequence>
<comment type="subunit">
    <text evidence="5">Homodimer.</text>
</comment>
<dbReference type="GO" id="GO:0006083">
    <property type="term" value="P:acetate metabolic process"/>
    <property type="evidence" value="ECO:0007669"/>
    <property type="project" value="TreeGrafter"/>
</dbReference>
<evidence type="ECO:0000313" key="8">
    <source>
        <dbReference type="EMBL" id="PRX56179.1"/>
    </source>
</evidence>
<dbReference type="InterPro" id="IPR000890">
    <property type="entry name" value="Aliphatic_acid_kin_short-chain"/>
</dbReference>
<feature type="compositionally biased region" description="Basic residues" evidence="7">
    <location>
        <begin position="411"/>
        <end position="420"/>
    </location>
</feature>
<feature type="binding site" evidence="5">
    <location>
        <position position="383"/>
    </location>
    <ligand>
        <name>Mg(2+)</name>
        <dbReference type="ChEBI" id="CHEBI:18420"/>
    </ligand>
</feature>
<dbReference type="GO" id="GO:0005524">
    <property type="term" value="F:ATP binding"/>
    <property type="evidence" value="ECO:0007669"/>
    <property type="project" value="UniProtKB-KW"/>
</dbReference>
<evidence type="ECO:0000256" key="2">
    <source>
        <dbReference type="ARBA" id="ARBA00022741"/>
    </source>
</evidence>
<dbReference type="PRINTS" id="PR00471">
    <property type="entry name" value="ACETATEKNASE"/>
</dbReference>
<keyword evidence="4 5" id="KW-0067">ATP-binding</keyword>
<comment type="pathway">
    <text evidence="5">Metabolic intermediate biosynthesis; acetyl-CoA biosynthesis; acetyl-CoA from acetate: step 1/2.</text>
</comment>
<organism evidence="8 9">
    <name type="scientific">Flagellimonas meridianipacifica</name>
    <dbReference type="NCBI Taxonomy" id="1080225"/>
    <lineage>
        <taxon>Bacteria</taxon>
        <taxon>Pseudomonadati</taxon>
        <taxon>Bacteroidota</taxon>
        <taxon>Flavobacteriia</taxon>
        <taxon>Flavobacteriales</taxon>
        <taxon>Flavobacteriaceae</taxon>
        <taxon>Flagellimonas</taxon>
    </lineage>
</organism>
<evidence type="ECO:0000256" key="5">
    <source>
        <dbReference type="HAMAP-Rule" id="MF_00020"/>
    </source>
</evidence>
<comment type="similarity">
    <text evidence="5 6">Belongs to the acetokinase family.</text>
</comment>
<dbReference type="GO" id="GO:0006085">
    <property type="term" value="P:acetyl-CoA biosynthetic process"/>
    <property type="evidence" value="ECO:0007669"/>
    <property type="project" value="UniProtKB-UniRule"/>
</dbReference>
<feature type="site" description="Transition state stabilizer" evidence="5">
    <location>
        <position position="182"/>
    </location>
</feature>
<dbReference type="HAMAP" id="MF_00020">
    <property type="entry name" value="Acetate_kinase"/>
    <property type="match status" value="1"/>
</dbReference>
<dbReference type="EMBL" id="PVYX01000001">
    <property type="protein sequence ID" value="PRX56179.1"/>
    <property type="molecule type" value="Genomic_DNA"/>
</dbReference>
<evidence type="ECO:0000256" key="4">
    <source>
        <dbReference type="ARBA" id="ARBA00022840"/>
    </source>
</evidence>
<dbReference type="RefSeq" id="WP_106143177.1">
    <property type="nucleotide sequence ID" value="NZ_PVYX01000001.1"/>
</dbReference>
<comment type="caution">
    <text evidence="5">Lacks conserved residue(s) required for the propagation of feature annotation.</text>
</comment>
<evidence type="ECO:0000256" key="3">
    <source>
        <dbReference type="ARBA" id="ARBA00022777"/>
    </source>
</evidence>
<feature type="region of interest" description="Disordered" evidence="7">
    <location>
        <begin position="402"/>
        <end position="422"/>
    </location>
</feature>
<dbReference type="OrthoDB" id="9802453at2"/>
<keyword evidence="5" id="KW-0963">Cytoplasm</keyword>
<evidence type="ECO:0000256" key="7">
    <source>
        <dbReference type="SAM" id="MobiDB-lite"/>
    </source>
</evidence>
<comment type="caution">
    <text evidence="8">The sequence shown here is derived from an EMBL/GenBank/DDBJ whole genome shotgun (WGS) entry which is preliminary data.</text>
</comment>
<dbReference type="SUPFAM" id="SSF53067">
    <property type="entry name" value="Actin-like ATPase domain"/>
    <property type="match status" value="2"/>
</dbReference>
<comment type="subcellular location">
    <subcellularLocation>
        <location evidence="5">Cytoplasm</location>
    </subcellularLocation>
</comment>
<dbReference type="Pfam" id="PF00871">
    <property type="entry name" value="Acetate_kinase"/>
    <property type="match status" value="1"/>
</dbReference>
<comment type="function">
    <text evidence="5">Catalyzes the formation of acetyl phosphate from acetate and ATP. Can also catalyze the reverse reaction.</text>
</comment>
<keyword evidence="9" id="KW-1185">Reference proteome</keyword>
<keyword evidence="2 5" id="KW-0547">Nucleotide-binding</keyword>
<keyword evidence="5" id="KW-0479">Metal-binding</keyword>
<keyword evidence="1 5" id="KW-0808">Transferase</keyword>
<name>A0A2T0MF28_9FLAO</name>
<evidence type="ECO:0000256" key="1">
    <source>
        <dbReference type="ARBA" id="ARBA00022679"/>
    </source>
</evidence>
<keyword evidence="3 5" id="KW-0418">Kinase</keyword>
<dbReference type="GO" id="GO:0000287">
    <property type="term" value="F:magnesium ion binding"/>
    <property type="evidence" value="ECO:0007669"/>
    <property type="project" value="UniProtKB-UniRule"/>
</dbReference>
<feature type="site" description="Transition state stabilizer" evidence="5">
    <location>
        <position position="243"/>
    </location>
</feature>
<dbReference type="InterPro" id="IPR043129">
    <property type="entry name" value="ATPase_NBD"/>
</dbReference>
<dbReference type="GO" id="GO:0005737">
    <property type="term" value="C:cytoplasm"/>
    <property type="evidence" value="ECO:0007669"/>
    <property type="project" value="UniProtKB-SubCell"/>
</dbReference>
<dbReference type="InterPro" id="IPR004372">
    <property type="entry name" value="Ac/propionate_kinase"/>
</dbReference>
<dbReference type="UniPathway" id="UPA00340">
    <property type="reaction ID" value="UER00458"/>
</dbReference>
<comment type="catalytic activity">
    <reaction evidence="5">
        <text>acetate + ATP = acetyl phosphate + ADP</text>
        <dbReference type="Rhea" id="RHEA:11352"/>
        <dbReference type="ChEBI" id="CHEBI:22191"/>
        <dbReference type="ChEBI" id="CHEBI:30089"/>
        <dbReference type="ChEBI" id="CHEBI:30616"/>
        <dbReference type="ChEBI" id="CHEBI:456216"/>
        <dbReference type="EC" id="2.7.2.1"/>
    </reaction>
</comment>
<dbReference type="PANTHER" id="PTHR21060">
    <property type="entry name" value="ACETATE KINASE"/>
    <property type="match status" value="1"/>
</dbReference>
<dbReference type="AlphaFoldDB" id="A0A2T0MF28"/>
<protein>
    <recommendedName>
        <fullName evidence="5">Acetate kinase</fullName>
        <ecNumber evidence="5">2.7.2.1</ecNumber>
    </recommendedName>
    <alternativeName>
        <fullName evidence="5">Acetokinase</fullName>
    </alternativeName>
</protein>
<accession>A0A2T0MF28</accession>
<dbReference type="EC" id="2.7.2.1" evidence="5"/>
<dbReference type="Gene3D" id="3.30.420.40">
    <property type="match status" value="2"/>
</dbReference>
<dbReference type="PANTHER" id="PTHR21060:SF15">
    <property type="entry name" value="ACETATE KINASE-RELATED"/>
    <property type="match status" value="1"/>
</dbReference>